<name>A0A0C9V0N9_SPHS4</name>
<dbReference type="Proteomes" id="UP000054279">
    <property type="component" value="Unassembled WGS sequence"/>
</dbReference>
<evidence type="ECO:0000313" key="1">
    <source>
        <dbReference type="EMBL" id="KIJ35187.1"/>
    </source>
</evidence>
<proteinExistence type="predicted"/>
<evidence type="ECO:0000313" key="2">
    <source>
        <dbReference type="Proteomes" id="UP000054279"/>
    </source>
</evidence>
<dbReference type="EMBL" id="KN837191">
    <property type="protein sequence ID" value="KIJ35187.1"/>
    <property type="molecule type" value="Genomic_DNA"/>
</dbReference>
<accession>A0A0C9V0N9</accession>
<organism evidence="1 2">
    <name type="scientific">Sphaerobolus stellatus (strain SS14)</name>
    <dbReference type="NCBI Taxonomy" id="990650"/>
    <lineage>
        <taxon>Eukaryota</taxon>
        <taxon>Fungi</taxon>
        <taxon>Dikarya</taxon>
        <taxon>Basidiomycota</taxon>
        <taxon>Agaricomycotina</taxon>
        <taxon>Agaricomycetes</taxon>
        <taxon>Phallomycetidae</taxon>
        <taxon>Geastrales</taxon>
        <taxon>Sphaerobolaceae</taxon>
        <taxon>Sphaerobolus</taxon>
    </lineage>
</organism>
<sequence>MSPAVNGTPGWPASPSWPSPSSLTLSSLARLIGPMSHLSNEEYHGGTLLPSHNSLLLQWKKGSRTTGSTDNGSAQPVSTFMSNVLDHVSQDAVVAPLIREVLEKCESFWWIARSGGGETKYFTSMGLLATDDGQEIVWKVEEHWEELMTSRQWAFQ</sequence>
<reference evidence="1 2" key="1">
    <citation type="submission" date="2014-06" db="EMBL/GenBank/DDBJ databases">
        <title>Evolutionary Origins and Diversification of the Mycorrhizal Mutualists.</title>
        <authorList>
            <consortium name="DOE Joint Genome Institute"/>
            <consortium name="Mycorrhizal Genomics Consortium"/>
            <person name="Kohler A."/>
            <person name="Kuo A."/>
            <person name="Nagy L.G."/>
            <person name="Floudas D."/>
            <person name="Copeland A."/>
            <person name="Barry K.W."/>
            <person name="Cichocki N."/>
            <person name="Veneault-Fourrey C."/>
            <person name="LaButti K."/>
            <person name="Lindquist E.A."/>
            <person name="Lipzen A."/>
            <person name="Lundell T."/>
            <person name="Morin E."/>
            <person name="Murat C."/>
            <person name="Riley R."/>
            <person name="Ohm R."/>
            <person name="Sun H."/>
            <person name="Tunlid A."/>
            <person name="Henrissat B."/>
            <person name="Grigoriev I.V."/>
            <person name="Hibbett D.S."/>
            <person name="Martin F."/>
        </authorList>
    </citation>
    <scope>NUCLEOTIDE SEQUENCE [LARGE SCALE GENOMIC DNA]</scope>
    <source>
        <strain evidence="1 2">SS14</strain>
    </source>
</reference>
<gene>
    <name evidence="1" type="ORF">M422DRAFT_51593</name>
</gene>
<keyword evidence="2" id="KW-1185">Reference proteome</keyword>
<protein>
    <submittedName>
        <fullName evidence="1">Uncharacterized protein</fullName>
    </submittedName>
</protein>
<dbReference type="HOGENOM" id="CLU_1687800_0_0_1"/>
<dbReference type="AlphaFoldDB" id="A0A0C9V0N9"/>